<evidence type="ECO:0000256" key="13">
    <source>
        <dbReference type="ARBA" id="ARBA00048931"/>
    </source>
</evidence>
<feature type="transmembrane region" description="Helical" evidence="17">
    <location>
        <begin position="213"/>
        <end position="230"/>
    </location>
</feature>
<feature type="active site" description="Phosphocysteine intermediate; for EIIB activity" evidence="16">
    <location>
        <position position="26"/>
    </location>
</feature>
<dbReference type="InterPro" id="IPR018113">
    <property type="entry name" value="PTrfase_EIIB_Cys"/>
</dbReference>
<dbReference type="GO" id="GO:0009401">
    <property type="term" value="P:phosphoenolpyruvate-dependent sugar phosphotransferase system"/>
    <property type="evidence" value="ECO:0007669"/>
    <property type="project" value="UniProtKB-KW"/>
</dbReference>
<dbReference type="PANTHER" id="PTHR30175:SF1">
    <property type="entry name" value="PTS SYSTEM ARBUTIN-, CELLOBIOSE-, AND SALICIN-SPECIFIC EIIBC COMPONENT-RELATED"/>
    <property type="match status" value="1"/>
</dbReference>
<protein>
    <recommendedName>
        <fullName evidence="14">PTS system sucrose-specific EIIBCA component</fullName>
        <ecNumber evidence="11">2.7.1.211</ecNumber>
    </recommendedName>
    <alternativeName>
        <fullName evidence="15">EIIBCA-Scr</fullName>
    </alternativeName>
</protein>
<sequence length="627" mass="68218">MKNQELAGEIVRLIGGEQNVVSLRHCMTRLRFTVKERAKINKEDLEKLPIFGVQIQGNECQVIIGNEVATLFKEVVAQYPEFSSETQVTQEKGTSKKGNLVHRALENLSAILVDALPPLIGCGILQGIRFMLMSFHVSETSNVMVMLTIMGSCALYFFPFMLAVSTAKRIKTNQYMAMGIAACMMYPTILNGAAEKLEPLKLFGIVDLPFIDYNSTVIPVILAVVVLKYVNEFFERYTPSALKIVLVPTLTFVVMMPVTLAIIAPIATYGGNYLAIGIDWLFKAVPWFAGGVIGATRPLLVLIGMHHAVRPLQAQQIATFGYTTINPINYVSTFCQATAALTMIFLAKGKTNKQIAVSATISGFMGVTEPALYGIIFKYRGALIGTLVGGGIGGIITSVMGAKAFVFGVPNNFVTMPVFMGGGVLSLLVGLIAGVLTTAFLTYILGKTVYKLDDAIEFTDGKQEKREIEGKYKTEKPTQQALNIQAPVTGEMIELEKVNDATFSSKLLGDGFAIRPTSGKIYAPISGKIEALFHTNHAIGISTESGVSLLIHVGINTVKLNGKHFKSFCQQGETVKQGDLLLEVDIDAICQEKYDPTVIVVITDQGAYTELVKDDHNKSKPAWQLRG</sequence>
<dbReference type="Gene3D" id="2.70.70.10">
    <property type="entry name" value="Glucose Permease (Domain IIA)"/>
    <property type="match status" value="1"/>
</dbReference>
<dbReference type="GO" id="GO:0005886">
    <property type="term" value="C:plasma membrane"/>
    <property type="evidence" value="ECO:0007669"/>
    <property type="project" value="UniProtKB-SubCell"/>
</dbReference>
<proteinExistence type="predicted"/>
<evidence type="ECO:0000256" key="2">
    <source>
        <dbReference type="ARBA" id="ARBA00022448"/>
    </source>
</evidence>
<dbReference type="RefSeq" id="WP_069664311.1">
    <property type="nucleotide sequence ID" value="NZ_JBHUJJ010000001.1"/>
</dbReference>
<dbReference type="PATRIC" id="fig|332950.4.peg.836"/>
<accession>A0A1E5GE49</accession>
<keyword evidence="8" id="KW-0418">Kinase</keyword>
<comment type="catalytic activity">
    <reaction evidence="13">
        <text>N(pros)-phospho-L-histidyl-[protein](out) + sucrose = sucrose 6(G)-phosphate(in) + L-histidyl-[protein]</text>
        <dbReference type="Rhea" id="RHEA:49236"/>
        <dbReference type="Rhea" id="RHEA-COMP:9745"/>
        <dbReference type="Rhea" id="RHEA-COMP:9746"/>
        <dbReference type="ChEBI" id="CHEBI:17992"/>
        <dbReference type="ChEBI" id="CHEBI:29979"/>
        <dbReference type="ChEBI" id="CHEBI:64837"/>
        <dbReference type="ChEBI" id="CHEBI:91002"/>
        <dbReference type="EC" id="2.7.1.211"/>
    </reaction>
</comment>
<dbReference type="GO" id="GO:0090589">
    <property type="term" value="F:protein-phosphocysteine-trehalose phosphotransferase system transporter activity"/>
    <property type="evidence" value="ECO:0007669"/>
    <property type="project" value="TreeGrafter"/>
</dbReference>
<dbReference type="PROSITE" id="PS51093">
    <property type="entry name" value="PTS_EIIA_TYPE_1"/>
    <property type="match status" value="1"/>
</dbReference>
<dbReference type="Pfam" id="PF00358">
    <property type="entry name" value="PTS_EIIA_1"/>
    <property type="match status" value="1"/>
</dbReference>
<dbReference type="OrthoDB" id="9769191at2"/>
<evidence type="ECO:0000256" key="10">
    <source>
        <dbReference type="ARBA" id="ARBA00023136"/>
    </source>
</evidence>
<keyword evidence="22" id="KW-1185">Reference proteome</keyword>
<dbReference type="EC" id="2.7.1.211" evidence="11"/>
<evidence type="ECO:0000259" key="19">
    <source>
        <dbReference type="PROSITE" id="PS51098"/>
    </source>
</evidence>
<evidence type="ECO:0000259" key="20">
    <source>
        <dbReference type="PROSITE" id="PS51103"/>
    </source>
</evidence>
<evidence type="ECO:0000256" key="16">
    <source>
        <dbReference type="PROSITE-ProRule" id="PRU00421"/>
    </source>
</evidence>
<keyword evidence="9 17" id="KW-1133">Transmembrane helix</keyword>
<evidence type="ECO:0000256" key="14">
    <source>
        <dbReference type="ARBA" id="ARBA00074554"/>
    </source>
</evidence>
<evidence type="ECO:0000256" key="8">
    <source>
        <dbReference type="ARBA" id="ARBA00022777"/>
    </source>
</evidence>
<feature type="transmembrane region" description="Helical" evidence="17">
    <location>
        <begin position="383"/>
        <end position="406"/>
    </location>
</feature>
<dbReference type="InterPro" id="IPR036878">
    <property type="entry name" value="Glu_permease_IIB"/>
</dbReference>
<evidence type="ECO:0000313" key="21">
    <source>
        <dbReference type="EMBL" id="OEG10530.1"/>
    </source>
</evidence>
<evidence type="ECO:0000256" key="9">
    <source>
        <dbReference type="ARBA" id="ARBA00022989"/>
    </source>
</evidence>
<dbReference type="PROSITE" id="PS00371">
    <property type="entry name" value="PTS_EIIA_TYPE_1_HIS"/>
    <property type="match status" value="1"/>
</dbReference>
<dbReference type="AlphaFoldDB" id="A0A1E5GE49"/>
<reference evidence="22" key="1">
    <citation type="submission" date="2016-09" db="EMBL/GenBank/DDBJ databases">
        <authorList>
            <person name="Gulvik C.A."/>
        </authorList>
    </citation>
    <scope>NUCLEOTIDE SEQUENCE [LARGE SCALE GENOMIC DNA]</scope>
    <source>
        <strain evidence="22">LMG 8895</strain>
    </source>
</reference>
<dbReference type="PROSITE" id="PS01035">
    <property type="entry name" value="PTS_EIIB_TYPE_1_CYS"/>
    <property type="match status" value="1"/>
</dbReference>
<feature type="transmembrane region" description="Helical" evidence="17">
    <location>
        <begin position="144"/>
        <end position="163"/>
    </location>
</feature>
<dbReference type="InterPro" id="IPR011055">
    <property type="entry name" value="Dup_hybrid_motif"/>
</dbReference>
<evidence type="ECO:0000256" key="4">
    <source>
        <dbReference type="ARBA" id="ARBA00022597"/>
    </source>
</evidence>
<dbReference type="CDD" id="cd00212">
    <property type="entry name" value="PTS_IIB_glc"/>
    <property type="match status" value="1"/>
</dbReference>
<evidence type="ECO:0000256" key="5">
    <source>
        <dbReference type="ARBA" id="ARBA00022679"/>
    </source>
</evidence>
<organism evidence="21 22">
    <name type="scientific">Enterococcus termitis</name>
    <dbReference type="NCBI Taxonomy" id="332950"/>
    <lineage>
        <taxon>Bacteria</taxon>
        <taxon>Bacillati</taxon>
        <taxon>Bacillota</taxon>
        <taxon>Bacilli</taxon>
        <taxon>Lactobacillales</taxon>
        <taxon>Enterococcaceae</taxon>
        <taxon>Enterococcus</taxon>
    </lineage>
</organism>
<dbReference type="NCBIfam" id="TIGR00830">
    <property type="entry name" value="PTBA"/>
    <property type="match status" value="1"/>
</dbReference>
<dbReference type="InterPro" id="IPR050558">
    <property type="entry name" value="PTS_Sugar-Specific_Components"/>
</dbReference>
<dbReference type="Pfam" id="PF02378">
    <property type="entry name" value="PTS_EIIC"/>
    <property type="match status" value="1"/>
</dbReference>
<dbReference type="GO" id="GO:0015771">
    <property type="term" value="P:trehalose transport"/>
    <property type="evidence" value="ECO:0007669"/>
    <property type="project" value="TreeGrafter"/>
</dbReference>
<dbReference type="FunFam" id="3.30.1360.60:FF:000001">
    <property type="entry name" value="PTS system glucose-specific IIBC component PtsG"/>
    <property type="match status" value="1"/>
</dbReference>
<dbReference type="PROSITE" id="PS51103">
    <property type="entry name" value="PTS_EIIC_TYPE_1"/>
    <property type="match status" value="1"/>
</dbReference>
<keyword evidence="10 17" id="KW-0472">Membrane</keyword>
<comment type="subcellular location">
    <subcellularLocation>
        <location evidence="1">Cell membrane</location>
        <topology evidence="1">Multi-pass membrane protein</topology>
    </subcellularLocation>
</comment>
<dbReference type="SUPFAM" id="SSF51261">
    <property type="entry name" value="Duplicated hybrid motif"/>
    <property type="match status" value="1"/>
</dbReference>
<feature type="domain" description="PTS EIIA type-1" evidence="18">
    <location>
        <begin position="500"/>
        <end position="604"/>
    </location>
</feature>
<evidence type="ECO:0000256" key="6">
    <source>
        <dbReference type="ARBA" id="ARBA00022683"/>
    </source>
</evidence>
<keyword evidence="7 17" id="KW-0812">Transmembrane</keyword>
<gene>
    <name evidence="21" type="ORF">BCR25_08630</name>
</gene>
<keyword evidence="3" id="KW-1003">Cell membrane</keyword>
<keyword evidence="4" id="KW-0762">Sugar transport</keyword>
<feature type="domain" description="PTS EIIB type-1" evidence="19">
    <location>
        <begin position="4"/>
        <end position="85"/>
    </location>
</feature>
<dbReference type="Pfam" id="PF00367">
    <property type="entry name" value="PTS_EIIB"/>
    <property type="match status" value="1"/>
</dbReference>
<feature type="transmembrane region" description="Helical" evidence="17">
    <location>
        <begin position="418"/>
        <end position="445"/>
    </location>
</feature>
<evidence type="ECO:0000256" key="17">
    <source>
        <dbReference type="SAM" id="Phobius"/>
    </source>
</evidence>
<feature type="transmembrane region" description="Helical" evidence="17">
    <location>
        <begin position="175"/>
        <end position="193"/>
    </location>
</feature>
<feature type="transmembrane region" description="Helical" evidence="17">
    <location>
        <begin position="355"/>
        <end position="376"/>
    </location>
</feature>
<dbReference type="PROSITE" id="PS51098">
    <property type="entry name" value="PTS_EIIB_TYPE_1"/>
    <property type="match status" value="1"/>
</dbReference>
<evidence type="ECO:0000256" key="11">
    <source>
        <dbReference type="ARBA" id="ARBA00044053"/>
    </source>
</evidence>
<dbReference type="Proteomes" id="UP000095094">
    <property type="component" value="Unassembled WGS sequence"/>
</dbReference>
<dbReference type="FunFam" id="2.70.70.10:FF:000001">
    <property type="entry name" value="PTS system glucose-specific IIA component"/>
    <property type="match status" value="1"/>
</dbReference>
<dbReference type="Gene3D" id="3.30.1360.60">
    <property type="entry name" value="Glucose permease domain IIB"/>
    <property type="match status" value="1"/>
</dbReference>
<comment type="caution">
    <text evidence="21">The sequence shown here is derived from an EMBL/GenBank/DDBJ whole genome shotgun (WGS) entry which is preliminary data.</text>
</comment>
<evidence type="ECO:0000256" key="7">
    <source>
        <dbReference type="ARBA" id="ARBA00022692"/>
    </source>
</evidence>
<keyword evidence="2" id="KW-0813">Transport</keyword>
<evidence type="ECO:0000313" key="22">
    <source>
        <dbReference type="Proteomes" id="UP000095094"/>
    </source>
</evidence>
<dbReference type="PANTHER" id="PTHR30175">
    <property type="entry name" value="PHOSPHOTRANSFERASE SYSTEM TRANSPORT PROTEIN"/>
    <property type="match status" value="1"/>
</dbReference>
<feature type="transmembrane region" description="Helical" evidence="17">
    <location>
        <begin position="111"/>
        <end position="132"/>
    </location>
</feature>
<evidence type="ECO:0000256" key="1">
    <source>
        <dbReference type="ARBA" id="ARBA00004651"/>
    </source>
</evidence>
<dbReference type="InterPro" id="IPR001127">
    <property type="entry name" value="PTS_EIIA_1_perm"/>
</dbReference>
<evidence type="ECO:0000256" key="3">
    <source>
        <dbReference type="ARBA" id="ARBA00022475"/>
    </source>
</evidence>
<feature type="transmembrane region" description="Helical" evidence="17">
    <location>
        <begin position="242"/>
        <end position="267"/>
    </location>
</feature>
<evidence type="ECO:0000256" key="12">
    <source>
        <dbReference type="ARBA" id="ARBA00045139"/>
    </source>
</evidence>
<keyword evidence="5" id="KW-0808">Transferase</keyword>
<evidence type="ECO:0000259" key="18">
    <source>
        <dbReference type="PROSITE" id="PS51093"/>
    </source>
</evidence>
<dbReference type="InterPro" id="IPR001996">
    <property type="entry name" value="PTS_IIB_1"/>
</dbReference>
<dbReference type="GO" id="GO:0016301">
    <property type="term" value="F:kinase activity"/>
    <property type="evidence" value="ECO:0007669"/>
    <property type="project" value="UniProtKB-KW"/>
</dbReference>
<comment type="function">
    <text evidence="12">The phosphoenolpyruvate-dependent sugar phosphotransferase system (sugar PTS), a major carbohydrate active transport system, catalyzes the phosphorylation of incoming sugar substrates concomitantly with their translocation across the cell membrane. This system is involved in sucrose transport.</text>
</comment>
<dbReference type="InterPro" id="IPR003352">
    <property type="entry name" value="PTS_EIIC"/>
</dbReference>
<evidence type="ECO:0000256" key="15">
    <source>
        <dbReference type="ARBA" id="ARBA00081008"/>
    </source>
</evidence>
<feature type="domain" description="PTS EIIC type-1" evidence="20">
    <location>
        <begin position="106"/>
        <end position="461"/>
    </location>
</feature>
<dbReference type="SUPFAM" id="SSF55604">
    <property type="entry name" value="Glucose permease domain IIB"/>
    <property type="match status" value="1"/>
</dbReference>
<keyword evidence="6" id="KW-0598">Phosphotransferase system</keyword>
<dbReference type="EMBL" id="MIJY01000043">
    <property type="protein sequence ID" value="OEG10530.1"/>
    <property type="molecule type" value="Genomic_DNA"/>
</dbReference>
<dbReference type="InterPro" id="IPR013013">
    <property type="entry name" value="PTS_EIIC_1"/>
</dbReference>
<name>A0A1E5GE49_9ENTE</name>
<dbReference type="GO" id="GO:0008982">
    <property type="term" value="F:protein-N(PI)-phosphohistidine-sugar phosphotransferase activity"/>
    <property type="evidence" value="ECO:0007669"/>
    <property type="project" value="InterPro"/>
</dbReference>
<feature type="transmembrane region" description="Helical" evidence="17">
    <location>
        <begin position="287"/>
        <end position="309"/>
    </location>
</feature>